<keyword evidence="4 6" id="KW-0274">FAD</keyword>
<dbReference type="OrthoDB" id="9780544at2"/>
<name>A0A1H9IFL6_9RHOB</name>
<reference evidence="10 11" key="1">
    <citation type="submission" date="2016-10" db="EMBL/GenBank/DDBJ databases">
        <authorList>
            <person name="de Groot N.N."/>
        </authorList>
    </citation>
    <scope>NUCLEOTIDE SEQUENCE [LARGE SCALE GENOMIC DNA]</scope>
    <source>
        <strain evidence="10 11">DSM 22007</strain>
    </source>
</reference>
<dbReference type="InterPro" id="IPR006089">
    <property type="entry name" value="Acyl-CoA_DH_CS"/>
</dbReference>
<dbReference type="PROSITE" id="PS00072">
    <property type="entry name" value="ACYL_COA_DH_1"/>
    <property type="match status" value="1"/>
</dbReference>
<evidence type="ECO:0000313" key="10">
    <source>
        <dbReference type="EMBL" id="SEQ73521.1"/>
    </source>
</evidence>
<evidence type="ECO:0000313" key="11">
    <source>
        <dbReference type="Proteomes" id="UP000198634"/>
    </source>
</evidence>
<dbReference type="InterPro" id="IPR013786">
    <property type="entry name" value="AcylCoA_DH/ox_N"/>
</dbReference>
<feature type="domain" description="Acyl-CoA dehydrogenase/oxidase C-terminal" evidence="7">
    <location>
        <begin position="239"/>
        <end position="381"/>
    </location>
</feature>
<dbReference type="InterPro" id="IPR009100">
    <property type="entry name" value="AcylCoA_DH/oxidase_NM_dom_sf"/>
</dbReference>
<dbReference type="STRING" id="657014.SAMN04488092_11220"/>
<dbReference type="Pfam" id="PF00441">
    <property type="entry name" value="Acyl-CoA_dh_1"/>
    <property type="match status" value="1"/>
</dbReference>
<dbReference type="GO" id="GO:0005886">
    <property type="term" value="C:plasma membrane"/>
    <property type="evidence" value="ECO:0007669"/>
    <property type="project" value="TreeGrafter"/>
</dbReference>
<keyword evidence="5 6" id="KW-0560">Oxidoreductase</keyword>
<dbReference type="InterPro" id="IPR046373">
    <property type="entry name" value="Acyl-CoA_Oxase/DH_mid-dom_sf"/>
</dbReference>
<evidence type="ECO:0000256" key="4">
    <source>
        <dbReference type="ARBA" id="ARBA00022827"/>
    </source>
</evidence>
<dbReference type="Proteomes" id="UP000198634">
    <property type="component" value="Unassembled WGS sequence"/>
</dbReference>
<dbReference type="GO" id="GO:0003995">
    <property type="term" value="F:acyl-CoA dehydrogenase activity"/>
    <property type="evidence" value="ECO:0007669"/>
    <property type="project" value="InterPro"/>
</dbReference>
<dbReference type="Pfam" id="PF02771">
    <property type="entry name" value="Acyl-CoA_dh_N"/>
    <property type="match status" value="1"/>
</dbReference>
<evidence type="ECO:0000256" key="5">
    <source>
        <dbReference type="ARBA" id="ARBA00023002"/>
    </source>
</evidence>
<evidence type="ECO:0000256" key="1">
    <source>
        <dbReference type="ARBA" id="ARBA00001974"/>
    </source>
</evidence>
<dbReference type="Pfam" id="PF02770">
    <property type="entry name" value="Acyl-CoA_dh_M"/>
    <property type="match status" value="1"/>
</dbReference>
<dbReference type="Gene3D" id="1.20.140.10">
    <property type="entry name" value="Butyryl-CoA Dehydrogenase, subunit A, domain 3"/>
    <property type="match status" value="1"/>
</dbReference>
<evidence type="ECO:0000259" key="8">
    <source>
        <dbReference type="Pfam" id="PF02770"/>
    </source>
</evidence>
<evidence type="ECO:0000256" key="3">
    <source>
        <dbReference type="ARBA" id="ARBA00022630"/>
    </source>
</evidence>
<accession>A0A1H9IFL6</accession>
<dbReference type="PANTHER" id="PTHR43292">
    <property type="entry name" value="ACYL-COA DEHYDROGENASE"/>
    <property type="match status" value="1"/>
</dbReference>
<dbReference type="SUPFAM" id="SSF47203">
    <property type="entry name" value="Acyl-CoA dehydrogenase C-terminal domain-like"/>
    <property type="match status" value="1"/>
</dbReference>
<comment type="similarity">
    <text evidence="2 6">Belongs to the acyl-CoA dehydrogenase family.</text>
</comment>
<feature type="domain" description="Acyl-CoA oxidase/dehydrogenase middle" evidence="8">
    <location>
        <begin position="130"/>
        <end position="225"/>
    </location>
</feature>
<dbReference type="RefSeq" id="WP_090270570.1">
    <property type="nucleotide sequence ID" value="NZ_FOEP01000012.1"/>
</dbReference>
<proteinExistence type="inferred from homology"/>
<gene>
    <name evidence="10" type="ORF">SAMN04488092_11220</name>
</gene>
<dbReference type="Gene3D" id="2.40.110.10">
    <property type="entry name" value="Butyryl-CoA Dehydrogenase, subunit A, domain 2"/>
    <property type="match status" value="1"/>
</dbReference>
<organism evidence="10 11">
    <name type="scientific">Thalassovita taeanensis</name>
    <dbReference type="NCBI Taxonomy" id="657014"/>
    <lineage>
        <taxon>Bacteria</taxon>
        <taxon>Pseudomonadati</taxon>
        <taxon>Pseudomonadota</taxon>
        <taxon>Alphaproteobacteria</taxon>
        <taxon>Rhodobacterales</taxon>
        <taxon>Roseobacteraceae</taxon>
        <taxon>Thalassovita</taxon>
    </lineage>
</organism>
<protein>
    <submittedName>
        <fullName evidence="10">Acyl-CoA dehydrogenase</fullName>
    </submittedName>
</protein>
<dbReference type="InterPro" id="IPR052161">
    <property type="entry name" value="Mycobact_Acyl-CoA_DH"/>
</dbReference>
<keyword evidence="3 6" id="KW-0285">Flavoprotein</keyword>
<dbReference type="PANTHER" id="PTHR43292:SF4">
    <property type="entry name" value="ACYL-COA DEHYDROGENASE FADE34"/>
    <property type="match status" value="1"/>
</dbReference>
<evidence type="ECO:0000256" key="6">
    <source>
        <dbReference type="RuleBase" id="RU362125"/>
    </source>
</evidence>
<dbReference type="InterPro" id="IPR037069">
    <property type="entry name" value="AcylCoA_DH/ox_N_sf"/>
</dbReference>
<dbReference type="SUPFAM" id="SSF56645">
    <property type="entry name" value="Acyl-CoA dehydrogenase NM domain-like"/>
    <property type="match status" value="1"/>
</dbReference>
<dbReference type="Gene3D" id="1.10.540.10">
    <property type="entry name" value="Acyl-CoA dehydrogenase/oxidase, N-terminal domain"/>
    <property type="match status" value="1"/>
</dbReference>
<dbReference type="FunFam" id="2.40.110.10:FF:000011">
    <property type="entry name" value="Acyl-CoA dehydrogenase FadE34"/>
    <property type="match status" value="1"/>
</dbReference>
<feature type="domain" description="Acyl-CoA dehydrogenase/oxidase N-terminal" evidence="9">
    <location>
        <begin position="15"/>
        <end position="126"/>
    </location>
</feature>
<dbReference type="EMBL" id="FOEP01000012">
    <property type="protein sequence ID" value="SEQ73521.1"/>
    <property type="molecule type" value="Genomic_DNA"/>
</dbReference>
<dbReference type="AlphaFoldDB" id="A0A1H9IFL6"/>
<evidence type="ECO:0000259" key="7">
    <source>
        <dbReference type="Pfam" id="PF00441"/>
    </source>
</evidence>
<dbReference type="InterPro" id="IPR006091">
    <property type="entry name" value="Acyl-CoA_Oxase/DH_mid-dom"/>
</dbReference>
<dbReference type="InterPro" id="IPR036250">
    <property type="entry name" value="AcylCo_DH-like_C"/>
</dbReference>
<evidence type="ECO:0000256" key="2">
    <source>
        <dbReference type="ARBA" id="ARBA00009347"/>
    </source>
</evidence>
<sequence>MFQPYRFSEIEMPPTEAALRAEVRAFLADWKDKWTPWEKGHSWNGFDREFSRAVGAKGWIGMTWPAEYGGGGFSMMERYVVIEEMLAAGAPVGAHWIADRQSGPLILKSGTDTQRQKYLPLITTGDASFCIGLSEPDSGSDLASVRTKAEKTADGYRINGRKIWTTNGHLSDYMIALVRTEGTAKDRHKGLSQVIVPMDAPGLNIRRIQDLTGEAHFNEITFDNVLVGADALIGEEGAGWAQATAELAFERSGPDRYMSAYPLFEMLVDYSQSLQDDRLSERKIGALFAEIAVLRQMSVSIATMLQDGILPNQEAAVVKDLGVTHEQNMPEVARAIIGGDFGQDTEGDLAEIQSAILQLAPTFSLRGGTREIIRGIMSKGLGL</sequence>
<keyword evidence="11" id="KW-1185">Reference proteome</keyword>
<dbReference type="GO" id="GO:0050660">
    <property type="term" value="F:flavin adenine dinucleotide binding"/>
    <property type="evidence" value="ECO:0007669"/>
    <property type="project" value="InterPro"/>
</dbReference>
<comment type="cofactor">
    <cofactor evidence="1 6">
        <name>FAD</name>
        <dbReference type="ChEBI" id="CHEBI:57692"/>
    </cofactor>
</comment>
<evidence type="ECO:0000259" key="9">
    <source>
        <dbReference type="Pfam" id="PF02771"/>
    </source>
</evidence>
<dbReference type="InterPro" id="IPR009075">
    <property type="entry name" value="AcylCo_DH/oxidase_C"/>
</dbReference>